<feature type="domain" description="Thioredoxin" evidence="3">
    <location>
        <begin position="1"/>
        <end position="67"/>
    </location>
</feature>
<evidence type="ECO:0000256" key="2">
    <source>
        <dbReference type="ARBA" id="ARBA00023284"/>
    </source>
</evidence>
<dbReference type="AlphaFoldDB" id="A0A0B7MDA9"/>
<dbReference type="PANTHER" id="PTHR45663:SF11">
    <property type="entry name" value="GEO12009P1"/>
    <property type="match status" value="1"/>
</dbReference>
<dbReference type="GO" id="GO:0015035">
    <property type="term" value="F:protein-disulfide reductase activity"/>
    <property type="evidence" value="ECO:0007669"/>
    <property type="project" value="TreeGrafter"/>
</dbReference>
<reference evidence="5" key="1">
    <citation type="submission" date="2015-01" db="EMBL/GenBank/DDBJ databases">
        <authorList>
            <person name="Manzoor Shahid"/>
            <person name="Zubair Saima"/>
        </authorList>
    </citation>
    <scope>NUCLEOTIDE SEQUENCE [LARGE SCALE GENOMIC DNA]</scope>
    <source>
        <strain evidence="5">Sp3</strain>
    </source>
</reference>
<dbReference type="GO" id="GO:0005737">
    <property type="term" value="C:cytoplasm"/>
    <property type="evidence" value="ECO:0007669"/>
    <property type="project" value="TreeGrafter"/>
</dbReference>
<proteinExistence type="inferred from homology"/>
<evidence type="ECO:0000256" key="1">
    <source>
        <dbReference type="ARBA" id="ARBA00008987"/>
    </source>
</evidence>
<dbReference type="CDD" id="cd02947">
    <property type="entry name" value="TRX_family"/>
    <property type="match status" value="1"/>
</dbReference>
<keyword evidence="2" id="KW-0676">Redox-active center</keyword>
<organism evidence="4 5">
    <name type="scientific">Syntrophaceticus schinkii</name>
    <dbReference type="NCBI Taxonomy" id="499207"/>
    <lineage>
        <taxon>Bacteria</taxon>
        <taxon>Bacillati</taxon>
        <taxon>Bacillota</taxon>
        <taxon>Clostridia</taxon>
        <taxon>Thermoanaerobacterales</taxon>
        <taxon>Thermoanaerobacterales Family III. Incertae Sedis</taxon>
        <taxon>Syntrophaceticus</taxon>
    </lineage>
</organism>
<evidence type="ECO:0000259" key="3">
    <source>
        <dbReference type="Pfam" id="PF00085"/>
    </source>
</evidence>
<gene>
    <name evidence="4" type="ORF">SSCH_2070002</name>
</gene>
<dbReference type="Pfam" id="PF00085">
    <property type="entry name" value="Thioredoxin"/>
    <property type="match status" value="1"/>
</dbReference>
<dbReference type="Proteomes" id="UP000046155">
    <property type="component" value="Unassembled WGS sequence"/>
</dbReference>
<dbReference type="InterPro" id="IPR013766">
    <property type="entry name" value="Thioredoxin_domain"/>
</dbReference>
<dbReference type="EMBL" id="CDRZ01000121">
    <property type="protein sequence ID" value="CEO88554.1"/>
    <property type="molecule type" value="Genomic_DNA"/>
</dbReference>
<evidence type="ECO:0000313" key="5">
    <source>
        <dbReference type="Proteomes" id="UP000046155"/>
    </source>
</evidence>
<protein>
    <submittedName>
        <fullName evidence="4">Thioredoxin</fullName>
    </submittedName>
</protein>
<accession>A0A0B7MDA9</accession>
<dbReference type="SUPFAM" id="SSF52833">
    <property type="entry name" value="Thioredoxin-like"/>
    <property type="match status" value="1"/>
</dbReference>
<keyword evidence="5" id="KW-1185">Reference proteome</keyword>
<dbReference type="Gene3D" id="3.40.30.10">
    <property type="entry name" value="Glutaredoxin"/>
    <property type="match status" value="1"/>
</dbReference>
<dbReference type="PANTHER" id="PTHR45663">
    <property type="entry name" value="GEO12009P1"/>
    <property type="match status" value="1"/>
</dbReference>
<dbReference type="InterPro" id="IPR036249">
    <property type="entry name" value="Thioredoxin-like_sf"/>
</dbReference>
<evidence type="ECO:0000313" key="4">
    <source>
        <dbReference type="EMBL" id="CEO88554.1"/>
    </source>
</evidence>
<comment type="similarity">
    <text evidence="1">Belongs to the thioredoxin family.</text>
</comment>
<sequence length="70" mass="7960">MMPEVEELAAKYEGKAKFCKLDTGGNRRLAISQKVMGLPTIAFYKDGEKVAEFSKEFSMEEVEKKLQELI</sequence>
<name>A0A0B7MDA9_9FIRM</name>